<evidence type="ECO:0000256" key="2">
    <source>
        <dbReference type="ARBA" id="ARBA00022729"/>
    </source>
</evidence>
<evidence type="ECO:0000313" key="5">
    <source>
        <dbReference type="EMBL" id="BBO87767.1"/>
    </source>
</evidence>
<dbReference type="Gene3D" id="3.40.50.2300">
    <property type="match status" value="2"/>
</dbReference>
<proteinExistence type="inferred from homology"/>
<dbReference type="PANTHER" id="PTHR47151">
    <property type="entry name" value="LEU/ILE/VAL-BINDING ABC TRANSPORTER SUBUNIT"/>
    <property type="match status" value="1"/>
</dbReference>
<dbReference type="AlphaFoldDB" id="A0A5K8A5J3"/>
<keyword evidence="6" id="KW-1185">Reference proteome</keyword>
<organism evidence="5 6">
    <name type="scientific">Desulfosarcina ovata subsp. ovata</name>
    <dbReference type="NCBI Taxonomy" id="2752305"/>
    <lineage>
        <taxon>Bacteria</taxon>
        <taxon>Pseudomonadati</taxon>
        <taxon>Thermodesulfobacteriota</taxon>
        <taxon>Desulfobacteria</taxon>
        <taxon>Desulfobacterales</taxon>
        <taxon>Desulfosarcinaceae</taxon>
        <taxon>Desulfosarcina</taxon>
    </lineage>
</organism>
<keyword evidence="2 3" id="KW-0732">Signal</keyword>
<accession>A0A5K8A5J3</accession>
<feature type="chain" id="PRO_5024290346" evidence="3">
    <location>
        <begin position="22"/>
        <end position="390"/>
    </location>
</feature>
<feature type="signal peptide" evidence="3">
    <location>
        <begin position="1"/>
        <end position="21"/>
    </location>
</feature>
<dbReference type="PANTHER" id="PTHR47151:SF2">
    <property type="entry name" value="AMINO ACID BINDING PROTEIN"/>
    <property type="match status" value="1"/>
</dbReference>
<dbReference type="RefSeq" id="WP_155309180.1">
    <property type="nucleotide sequence ID" value="NZ_AP021879.1"/>
</dbReference>
<dbReference type="Pfam" id="PF13458">
    <property type="entry name" value="Peripla_BP_6"/>
    <property type="match status" value="1"/>
</dbReference>
<feature type="domain" description="Leucine-binding protein" evidence="4">
    <location>
        <begin position="30"/>
        <end position="379"/>
    </location>
</feature>
<dbReference type="InterPro" id="IPR028082">
    <property type="entry name" value="Peripla_BP_I"/>
</dbReference>
<evidence type="ECO:0000313" key="6">
    <source>
        <dbReference type="Proteomes" id="UP000422108"/>
    </source>
</evidence>
<sequence length="390" mass="41570">MRKFSVGLVLFLAAAMVFTFAAIDADAADTIKIGFNIPLTGDNPDVGASSKNSAEMYLKKKPKIEVGGKSYDLTFIFDDNEYKAESAVKVSTKLITEEGVLGIIGPQSSSQAVPAGDVANNYATPMISPWSTNPNTTLDRPYVFRGCFLDPFQGPVSANFATDELSAKKAAVIYDIAADYPKGLAEFFKAAFEGIHGPGSVVAFESFTTGDKDFSAQMTNIMMSGADVVFVPQYYSEVPLIVRAAKEMGWTKPILGSDSWGSGDLMGLCGDDCKGYYFSTHYAAAGAKGETKAFIDEYTATYGKTPDDVAALTWDALGLMIQAIKNTGGLSGDIKADRTKVKDALASIQNFPGITGGMTFTADGDPKKCAVVVKINDAGQFEFFKSVCPK</sequence>
<gene>
    <name evidence="5" type="ORF">DSCOOX_09470</name>
</gene>
<dbReference type="CDD" id="cd06347">
    <property type="entry name" value="PBP1_ABC_LivK_ligand_binding-like"/>
    <property type="match status" value="1"/>
</dbReference>
<evidence type="ECO:0000256" key="1">
    <source>
        <dbReference type="ARBA" id="ARBA00010062"/>
    </source>
</evidence>
<evidence type="ECO:0000256" key="3">
    <source>
        <dbReference type="SAM" id="SignalP"/>
    </source>
</evidence>
<dbReference type="Proteomes" id="UP000422108">
    <property type="component" value="Chromosome"/>
</dbReference>
<name>A0A5K8A5J3_9BACT</name>
<dbReference type="EMBL" id="AP021879">
    <property type="protein sequence ID" value="BBO87767.1"/>
    <property type="molecule type" value="Genomic_DNA"/>
</dbReference>
<dbReference type="InterPro" id="IPR028081">
    <property type="entry name" value="Leu-bd"/>
</dbReference>
<reference evidence="5 6" key="1">
    <citation type="submission" date="2019-11" db="EMBL/GenBank/DDBJ databases">
        <title>Comparative genomics of hydrocarbon-degrading Desulfosarcina strains.</title>
        <authorList>
            <person name="Watanabe M."/>
            <person name="Kojima H."/>
            <person name="Fukui M."/>
        </authorList>
    </citation>
    <scope>NUCLEOTIDE SEQUENCE [LARGE SCALE GENOMIC DNA]</scope>
    <source>
        <strain evidence="6">oXyS1</strain>
    </source>
</reference>
<protein>
    <submittedName>
        <fullName evidence="5">Branched-chain amino acid ABC transporter substrate-binding protein</fullName>
    </submittedName>
</protein>
<evidence type="ECO:0000259" key="4">
    <source>
        <dbReference type="Pfam" id="PF13458"/>
    </source>
</evidence>
<dbReference type="SUPFAM" id="SSF53822">
    <property type="entry name" value="Periplasmic binding protein-like I"/>
    <property type="match status" value="1"/>
</dbReference>
<comment type="similarity">
    <text evidence="1">Belongs to the leucine-binding protein family.</text>
</comment>